<dbReference type="EMBL" id="QGNZ01000005">
    <property type="protein sequence ID" value="PWS26038.1"/>
    <property type="molecule type" value="Genomic_DNA"/>
</dbReference>
<evidence type="ECO:0000313" key="1">
    <source>
        <dbReference type="EMBL" id="PWS26038.1"/>
    </source>
</evidence>
<gene>
    <name evidence="1" type="ORF">DHW03_18500</name>
</gene>
<dbReference type="OrthoDB" id="765714at2"/>
<protein>
    <submittedName>
        <fullName evidence="1">Uncharacterized protein</fullName>
    </submittedName>
</protein>
<reference evidence="1 2" key="1">
    <citation type="submission" date="2018-05" db="EMBL/GenBank/DDBJ databases">
        <title>Pedobacter paludis sp. nov., isolated from wetland soil.</title>
        <authorList>
            <person name="Zhang Y."/>
            <person name="Wang G."/>
        </authorList>
    </citation>
    <scope>NUCLEOTIDE SEQUENCE [LARGE SCALE GENOMIC DNA]</scope>
    <source>
        <strain evidence="1 2">KCTC22721</strain>
    </source>
</reference>
<evidence type="ECO:0000313" key="2">
    <source>
        <dbReference type="Proteomes" id="UP000245379"/>
    </source>
</evidence>
<organism evidence="1 2">
    <name type="scientific">Pedobacter yonginense</name>
    <dbReference type="NCBI Taxonomy" id="651869"/>
    <lineage>
        <taxon>Bacteria</taxon>
        <taxon>Pseudomonadati</taxon>
        <taxon>Bacteroidota</taxon>
        <taxon>Sphingobacteriia</taxon>
        <taxon>Sphingobacteriales</taxon>
        <taxon>Sphingobacteriaceae</taxon>
        <taxon>Pedobacter</taxon>
    </lineage>
</organism>
<dbReference type="AlphaFoldDB" id="A0A317ELX8"/>
<dbReference type="RefSeq" id="WP_109927339.1">
    <property type="nucleotide sequence ID" value="NZ_QGNZ01000005.1"/>
</dbReference>
<dbReference type="Proteomes" id="UP000245379">
    <property type="component" value="Unassembled WGS sequence"/>
</dbReference>
<name>A0A317ELX8_9SPHI</name>
<proteinExistence type="predicted"/>
<accession>A0A317ELX8</accession>
<keyword evidence="2" id="KW-1185">Reference proteome</keyword>
<sequence>MNIQVFLISILIFLSTHLETTPPIKVLRNTTSRDFFKDTKYVHTAWLGFLQSKDSKKLISNVPMFIYDNKADGYGKIVCVPKSLEGWNAKFKGKTKAEKISIGRTLFNGILNNSIGDNNFTIYTFFTNTNELDNTADLQKGSYPKFPSTVYIYEKTGTKWNLVTQKAVRTVAEYSDLQFKIAKGL</sequence>
<comment type="caution">
    <text evidence="1">The sequence shown here is derived from an EMBL/GenBank/DDBJ whole genome shotgun (WGS) entry which is preliminary data.</text>
</comment>